<keyword evidence="3" id="KW-1185">Reference proteome</keyword>
<organism evidence="2 3">
    <name type="scientific">Pseudoxanthomonas broegbernensis</name>
    <dbReference type="NCBI Taxonomy" id="83619"/>
    <lineage>
        <taxon>Bacteria</taxon>
        <taxon>Pseudomonadati</taxon>
        <taxon>Pseudomonadota</taxon>
        <taxon>Gammaproteobacteria</taxon>
        <taxon>Lysobacterales</taxon>
        <taxon>Lysobacteraceae</taxon>
        <taxon>Pseudoxanthomonas</taxon>
    </lineage>
</organism>
<gene>
    <name evidence="2" type="ORF">B1992_00155</name>
</gene>
<dbReference type="AlphaFoldDB" id="A0A7V8GPT5"/>
<dbReference type="EMBL" id="MWIP01000001">
    <property type="protein sequence ID" value="KAF1687898.1"/>
    <property type="molecule type" value="Genomic_DNA"/>
</dbReference>
<dbReference type="Pfam" id="PF14065">
    <property type="entry name" value="Pvc16_N"/>
    <property type="match status" value="1"/>
</dbReference>
<evidence type="ECO:0000259" key="1">
    <source>
        <dbReference type="Pfam" id="PF14065"/>
    </source>
</evidence>
<protein>
    <recommendedName>
        <fullName evidence="1">Pvc16 N-terminal domain-containing protein</fullName>
    </recommendedName>
</protein>
<accession>A0A7V8GPT5</accession>
<comment type="caution">
    <text evidence="2">The sequence shown here is derived from an EMBL/GenBank/DDBJ whole genome shotgun (WGS) entry which is preliminary data.</text>
</comment>
<dbReference type="Proteomes" id="UP000462066">
    <property type="component" value="Unassembled WGS sequence"/>
</dbReference>
<reference evidence="2 3" key="1">
    <citation type="submission" date="2017-10" db="EMBL/GenBank/DDBJ databases">
        <title>Whole genome sequencing of Pseudoxanthomonas broegbernensis DSM 12573(T).</title>
        <authorList>
            <person name="Kumar S."/>
            <person name="Bansal K."/>
            <person name="Kaur A."/>
            <person name="Patil P."/>
            <person name="Sharma S."/>
            <person name="Patil P.B."/>
        </authorList>
    </citation>
    <scope>NUCLEOTIDE SEQUENCE [LARGE SCALE GENOMIC DNA]</scope>
    <source>
        <strain evidence="2 3">DSM 12573</strain>
    </source>
</reference>
<name>A0A7V8GPT5_9GAMM</name>
<feature type="domain" description="Pvc16 N-terminal" evidence="1">
    <location>
        <begin position="131"/>
        <end position="307"/>
    </location>
</feature>
<proteinExistence type="predicted"/>
<evidence type="ECO:0000313" key="3">
    <source>
        <dbReference type="Proteomes" id="UP000462066"/>
    </source>
</evidence>
<sequence length="327" mass="36629">MGAGIRQWKCAWCLDRQQRRRQCSLVHALLHGQPHRDAKRGRERQQCHRRGHACLRGLAAGRSKAHLLEGFRRPGCIRVRAGRGPPAAVGESCLYVIHPVVGLPRQMPVAEPAQPRTNPPACDSGQVVRWVSESLRNLVREHIPLLSSESAVVFDSPAEIEAVGENKLSLFLYQIEHNTWLRNLPPGLSRRQQQPPRVEVAPPPMAVDLVYAMVPYAKSASIELVLANELMRLFHNAPVLRGPLLHPGLRKSGNEHIEIVPRDASIDTLRDLWAGFGGKPYKLTKLYLASPVRIPSREPFETGMVTQTEWSIANTRPLPPSFRDQEP</sequence>
<dbReference type="InterPro" id="IPR025351">
    <property type="entry name" value="Pvc16_N"/>
</dbReference>
<evidence type="ECO:0000313" key="2">
    <source>
        <dbReference type="EMBL" id="KAF1687898.1"/>
    </source>
</evidence>